<evidence type="ECO:0008006" key="5">
    <source>
        <dbReference type="Google" id="ProtNLM"/>
    </source>
</evidence>
<organism evidence="3 4">
    <name type="scientific">Rhodococcoides corynebacterioides</name>
    <dbReference type="NCBI Taxonomy" id="53972"/>
    <lineage>
        <taxon>Bacteria</taxon>
        <taxon>Bacillati</taxon>
        <taxon>Actinomycetota</taxon>
        <taxon>Actinomycetes</taxon>
        <taxon>Mycobacteriales</taxon>
        <taxon>Nocardiaceae</taxon>
        <taxon>Rhodococcoides</taxon>
    </lineage>
</organism>
<gene>
    <name evidence="3" type="ORF">HQ603_13185</name>
</gene>
<evidence type="ECO:0000256" key="1">
    <source>
        <dbReference type="SAM" id="MobiDB-lite"/>
    </source>
</evidence>
<comment type="caution">
    <text evidence="3">The sequence shown here is derived from an EMBL/GenBank/DDBJ whole genome shotgun (WGS) entry which is preliminary data.</text>
</comment>
<name>A0ABS7P5N2_9NOCA</name>
<feature type="region of interest" description="Disordered" evidence="1">
    <location>
        <begin position="33"/>
        <end position="68"/>
    </location>
</feature>
<dbReference type="PROSITE" id="PS51257">
    <property type="entry name" value="PROKAR_LIPOPROTEIN"/>
    <property type="match status" value="1"/>
</dbReference>
<keyword evidence="2" id="KW-0732">Signal</keyword>
<keyword evidence="4" id="KW-1185">Reference proteome</keyword>
<feature type="signal peptide" evidence="2">
    <location>
        <begin position="1"/>
        <end position="34"/>
    </location>
</feature>
<reference evidence="3 4" key="1">
    <citation type="submission" date="2020-06" db="EMBL/GenBank/DDBJ databases">
        <title>Taxonomy, biology and ecology of Rhodococcus bacteria occurring in California pistachio and other woody hosts as revealed by genome sequence analyses.</title>
        <authorList>
            <person name="Gai Y."/>
            <person name="Riely B."/>
        </authorList>
    </citation>
    <scope>NUCLEOTIDE SEQUENCE [LARGE SCALE GENOMIC DNA]</scope>
    <source>
        <strain evidence="3 4">BP-281</strain>
    </source>
</reference>
<dbReference type="Proteomes" id="UP000825228">
    <property type="component" value="Unassembled WGS sequence"/>
</dbReference>
<dbReference type="RefSeq" id="WP_222684980.1">
    <property type="nucleotide sequence ID" value="NZ_JABUBT010000021.1"/>
</dbReference>
<proteinExistence type="predicted"/>
<evidence type="ECO:0000256" key="2">
    <source>
        <dbReference type="SAM" id="SignalP"/>
    </source>
</evidence>
<feature type="compositionally biased region" description="Low complexity" evidence="1">
    <location>
        <begin position="33"/>
        <end position="49"/>
    </location>
</feature>
<protein>
    <recommendedName>
        <fullName evidence="5">LppU protein</fullName>
    </recommendedName>
</protein>
<evidence type="ECO:0000313" key="4">
    <source>
        <dbReference type="Proteomes" id="UP000825228"/>
    </source>
</evidence>
<dbReference type="EMBL" id="JABUBU010000013">
    <property type="protein sequence ID" value="MBY6367708.1"/>
    <property type="molecule type" value="Genomic_DNA"/>
</dbReference>
<sequence>MPLLRTRRTRPAALLLGAVAAVLVATGCSSTVTGTPVAAPTTSTASTTSELPNDRLVPPTTTSSGGDVSIDVAPGDCVRLGGTVDDATIEEATCGSDESNYVVVASSPTSSGCPSDVDQTYYETLGGIEQGALCLDIDFVVGGCMDLGGEDPVRVDCSEPMIDGVRVDEIIRNSVDEYDCNTDRAYVYDEREFVVCFDTP</sequence>
<accession>A0ABS7P5N2</accession>
<feature type="chain" id="PRO_5045679229" description="LppU protein" evidence="2">
    <location>
        <begin position="35"/>
        <end position="200"/>
    </location>
</feature>
<evidence type="ECO:0000313" key="3">
    <source>
        <dbReference type="EMBL" id="MBY6367708.1"/>
    </source>
</evidence>